<feature type="compositionally biased region" description="Polar residues" evidence="1">
    <location>
        <begin position="401"/>
        <end position="426"/>
    </location>
</feature>
<feature type="region of interest" description="Disordered" evidence="1">
    <location>
        <begin position="320"/>
        <end position="566"/>
    </location>
</feature>
<feature type="compositionally biased region" description="Low complexity" evidence="1">
    <location>
        <begin position="1461"/>
        <end position="1477"/>
    </location>
</feature>
<feature type="compositionally biased region" description="Polar residues" evidence="1">
    <location>
        <begin position="348"/>
        <end position="376"/>
    </location>
</feature>
<feature type="region of interest" description="Disordered" evidence="1">
    <location>
        <begin position="601"/>
        <end position="649"/>
    </location>
</feature>
<comment type="caution">
    <text evidence="2">The sequence shown here is derived from an EMBL/GenBank/DDBJ whole genome shotgun (WGS) entry which is preliminary data.</text>
</comment>
<feature type="compositionally biased region" description="Basic and acidic residues" evidence="1">
    <location>
        <begin position="1512"/>
        <end position="1538"/>
    </location>
</feature>
<feature type="region of interest" description="Disordered" evidence="1">
    <location>
        <begin position="835"/>
        <end position="861"/>
    </location>
</feature>
<feature type="region of interest" description="Disordered" evidence="1">
    <location>
        <begin position="1021"/>
        <end position="1048"/>
    </location>
</feature>
<feature type="compositionally biased region" description="Polar residues" evidence="1">
    <location>
        <begin position="521"/>
        <end position="554"/>
    </location>
</feature>
<feature type="compositionally biased region" description="Polar residues" evidence="1">
    <location>
        <begin position="1"/>
        <end position="24"/>
    </location>
</feature>
<feature type="region of interest" description="Disordered" evidence="1">
    <location>
        <begin position="1362"/>
        <end position="1439"/>
    </location>
</feature>
<keyword evidence="3" id="KW-1185">Reference proteome</keyword>
<accession>A0A8H3U0C2</accession>
<name>A0A8H3U0C2_9TREE</name>
<feature type="compositionally biased region" description="Basic and acidic residues" evidence="1">
    <location>
        <begin position="610"/>
        <end position="623"/>
    </location>
</feature>
<feature type="region of interest" description="Disordered" evidence="1">
    <location>
        <begin position="743"/>
        <end position="784"/>
    </location>
</feature>
<feature type="compositionally biased region" description="Polar residues" evidence="1">
    <location>
        <begin position="1402"/>
        <end position="1424"/>
    </location>
</feature>
<feature type="region of interest" description="Disordered" evidence="1">
    <location>
        <begin position="1"/>
        <end position="109"/>
    </location>
</feature>
<feature type="compositionally biased region" description="Basic residues" evidence="1">
    <location>
        <begin position="40"/>
        <end position="50"/>
    </location>
</feature>
<feature type="region of interest" description="Disordered" evidence="1">
    <location>
        <begin position="1451"/>
        <end position="1567"/>
    </location>
</feature>
<sequence length="1567" mass="169661">MESPTPSSTSMRSDYNQYQHSPVHSSPLRAVFSPNSSSRAGKKGFKRRSTTLRPEEEAEMGTPFALTIPALPPMSISVSRTSKSATPRQRQTGDENTPPSTVRKGAMGSKLKRVNRVPLGDQTLFAPRLVAVGDQSLLMEQQLPAYKDLWNESEEEEGEDGFASLMADSLEQEAAVLRDGSMRNHGTNALSRKSILGASFADNRIEGGASNENSMKDRSSSSRLASLYKPTPKPDTSSRRRSTLFAKDPAQGEENLELALQGGQDVMVPLYGPSSPIGMIMDDSHLDGQLLTEETMTGIRAGFQASDTEDDGGDEVDVTEDQVREDLPRGGSKVLASQTSLASASQSIPQVEKSQTLVSQPSPSRSARLASQSKSRSPGLPVAASTPKSQHIAVSKKRTPSQRPEASATPSRLTATLTAHAKNSPNPRARKSARKSTKSIKNSSVTDVVLPSSPDVSLAAAVRESISSEQRAQLATAKSRRRSTAAPSETTKRRPRTSKAVASVSASEQPVVSKTRRLSGRKSTGSLPSTQTTASSVKRTRHSLSVSAPKSGTPSGRRRPRQSLAPLELVERVGLLDIPQRPASPTEDPLLLIPSARRSIGGRASVESRANQEQRRDTVRQQEPKNSGNTEASAESNSPPTADVPNTQASPEVVLPEDNVETLSQPAVLSTPLSSRASQQRPHTQAMGSSPWISANLSIFSPTAMASSPIRPSPVRWRIASPLPELHSTTDAQASTGTIHGLEVGQPSVEENFTARQSTPRRAQEDDSGAEITPPAQHSSPKEHQLEDAAVDYMPDTEWHAFEREDSPMSSQDGDTGQDLVGETVDVPTIPEALPEDFANTRGGEATDEPEPTEEPLPTLEEPNTAQELQTVQQNQEESRLDQPLIVNKKKVGRILLRLPLNPKIVKIEPADGLHTVPGEETETIAVGEAQDSAEAQVEAPEAQSDEEQEESRLQAGSEIRDSGSPEQQDQCENLLAERLTQETHPDADDQHNENAGNKSQTAIQAATTVSEAANAALEEPIDIPPENPPVTEQDSVPNPPSNVLHADSPFQSRTLYKVTDSAPITTVSATPLSFRETTSRRLFRESVSSISVTSEDPRAAARAAALLKLHHCYLNDGPGSTTSGVSLPLPENVKASPRRRRISQFFQTAETASSLTPAELLQEAELELVDNTALELGVTIPIDNGQIPMYSPFPMPGSWSSINNPPASLRKGRVNFGQWTIEDWQNLERCYKRIYKKKTKDDVKGKHMWNADDSTEVVHSLCKVKRIGIYELRDEWATETLLLRINTLHRKRKSASATVDDPLVFPTTTARSPKRLKANDLNVVECPEAAVPDSSSRRLKSILSRGWRSVLQILEPARSAGAPKDPKLIIPSGHAERDVQDSAATESTTPSSMPSDDHPQKSTQTSISTTPIAPRAVTSTVNQLLRPDKSAMSPRRASVLARAKELEGILQRDATPLPPRQQLQRSASSNSSVARRIVTADASSSRPILSLPRRSLGSSHGSPSVKSMIESFERSFEKDEYANSDKTDSPVSHELRRLSVRRSVSGKSSLREVLEASMGGAKHATQ</sequence>
<feature type="compositionally biased region" description="Low complexity" evidence="1">
    <location>
        <begin position="335"/>
        <end position="347"/>
    </location>
</feature>
<feature type="region of interest" description="Disordered" evidence="1">
    <location>
        <begin position="667"/>
        <end position="689"/>
    </location>
</feature>
<feature type="compositionally biased region" description="Polar residues" evidence="1">
    <location>
        <begin position="76"/>
        <end position="100"/>
    </location>
</feature>
<evidence type="ECO:0000313" key="2">
    <source>
        <dbReference type="EMBL" id="GHJ90231.1"/>
    </source>
</evidence>
<evidence type="ECO:0000313" key="3">
    <source>
        <dbReference type="Proteomes" id="UP000620104"/>
    </source>
</evidence>
<dbReference type="EMBL" id="BLZA01000057">
    <property type="protein sequence ID" value="GHJ90231.1"/>
    <property type="molecule type" value="Genomic_DNA"/>
</dbReference>
<dbReference type="OrthoDB" id="2593150at2759"/>
<proteinExistence type="predicted"/>
<feature type="region of interest" description="Disordered" evidence="1">
    <location>
        <begin position="206"/>
        <end position="241"/>
    </location>
</feature>
<reference evidence="2" key="1">
    <citation type="submission" date="2020-07" db="EMBL/GenBank/DDBJ databases">
        <title>Draft Genome Sequence of a Deep-Sea Yeast, Naganishia (Cryptococcus) liquefaciens strain N6.</title>
        <authorList>
            <person name="Han Y.W."/>
            <person name="Kajitani R."/>
            <person name="Morimoto H."/>
            <person name="Parhat M."/>
            <person name="Tsubouchi H."/>
            <person name="Bakenova O."/>
            <person name="Ogata M."/>
            <person name="Argunhan B."/>
            <person name="Aoki R."/>
            <person name="Kajiwara S."/>
            <person name="Itoh T."/>
            <person name="Iwasaki H."/>
        </authorList>
    </citation>
    <scope>NUCLEOTIDE SEQUENCE</scope>
    <source>
        <strain evidence="2">N6</strain>
    </source>
</reference>
<feature type="region of interest" description="Disordered" evidence="1">
    <location>
        <begin position="931"/>
        <end position="971"/>
    </location>
</feature>
<feature type="compositionally biased region" description="Low complexity" evidence="1">
    <location>
        <begin position="1484"/>
        <end position="1505"/>
    </location>
</feature>
<feature type="compositionally biased region" description="Polar residues" evidence="1">
    <location>
        <begin position="624"/>
        <end position="649"/>
    </location>
</feature>
<organism evidence="2 3">
    <name type="scientific">Naganishia liquefaciens</name>
    <dbReference type="NCBI Taxonomy" id="104408"/>
    <lineage>
        <taxon>Eukaryota</taxon>
        <taxon>Fungi</taxon>
        <taxon>Dikarya</taxon>
        <taxon>Basidiomycota</taxon>
        <taxon>Agaricomycotina</taxon>
        <taxon>Tremellomycetes</taxon>
        <taxon>Filobasidiales</taxon>
        <taxon>Filobasidiaceae</taxon>
        <taxon>Naganishia</taxon>
    </lineage>
</organism>
<feature type="compositionally biased region" description="Basic residues" evidence="1">
    <location>
        <begin position="428"/>
        <end position="438"/>
    </location>
</feature>
<dbReference type="Proteomes" id="UP000620104">
    <property type="component" value="Unassembled WGS sequence"/>
</dbReference>
<feature type="compositionally biased region" description="Polar residues" evidence="1">
    <location>
        <begin position="749"/>
        <end position="761"/>
    </location>
</feature>
<feature type="compositionally biased region" description="Polar residues" evidence="1">
    <location>
        <begin position="1383"/>
        <end position="1395"/>
    </location>
</feature>
<evidence type="ECO:0000256" key="1">
    <source>
        <dbReference type="SAM" id="MobiDB-lite"/>
    </source>
</evidence>
<gene>
    <name evidence="2" type="ORF">NliqN6_6633</name>
</gene>
<protein>
    <submittedName>
        <fullName evidence="2">Uncharacterized protein</fullName>
    </submittedName>
</protein>